<dbReference type="InterPro" id="IPR050259">
    <property type="entry name" value="SDR"/>
</dbReference>
<dbReference type="CDD" id="cd05333">
    <property type="entry name" value="BKR_SDR_c"/>
    <property type="match status" value="1"/>
</dbReference>
<dbReference type="InterPro" id="IPR020904">
    <property type="entry name" value="Sc_DH/Rdtase_CS"/>
</dbReference>
<keyword evidence="4 7" id="KW-0560">Oxidoreductase</keyword>
<evidence type="ECO:0000256" key="7">
    <source>
        <dbReference type="RuleBase" id="RU366074"/>
    </source>
</evidence>
<dbReference type="SMART" id="SM00822">
    <property type="entry name" value="PKS_KR"/>
    <property type="match status" value="1"/>
</dbReference>
<evidence type="ECO:0000256" key="1">
    <source>
        <dbReference type="ARBA" id="ARBA00005194"/>
    </source>
</evidence>
<dbReference type="InterPro" id="IPR036291">
    <property type="entry name" value="NAD(P)-bd_dom_sf"/>
</dbReference>
<evidence type="ECO:0000256" key="4">
    <source>
        <dbReference type="ARBA" id="ARBA00023002"/>
    </source>
</evidence>
<keyword evidence="7" id="KW-0276">Fatty acid metabolism</keyword>
<dbReference type="GO" id="GO:0004316">
    <property type="term" value="F:3-oxoacyl-[acyl-carrier-protein] reductase (NADPH) activity"/>
    <property type="evidence" value="ECO:0007669"/>
    <property type="project" value="UniProtKB-EC"/>
</dbReference>
<evidence type="ECO:0000256" key="3">
    <source>
        <dbReference type="ARBA" id="ARBA00012948"/>
    </source>
</evidence>
<dbReference type="EC" id="1.1.1.100" evidence="3 7"/>
<keyword evidence="7" id="KW-0444">Lipid biosynthesis</keyword>
<dbReference type="InterPro" id="IPR011284">
    <property type="entry name" value="3oxo_ACP_reduc"/>
</dbReference>
<name>A0ABT2RX95_9FIRM</name>
<evidence type="ECO:0000259" key="8">
    <source>
        <dbReference type="SMART" id="SM00822"/>
    </source>
</evidence>
<dbReference type="NCBIfam" id="NF009466">
    <property type="entry name" value="PRK12826.1-2"/>
    <property type="match status" value="1"/>
</dbReference>
<dbReference type="PROSITE" id="PS00061">
    <property type="entry name" value="ADH_SHORT"/>
    <property type="match status" value="1"/>
</dbReference>
<accession>A0ABT2RX95</accession>
<dbReference type="InterPro" id="IPR057326">
    <property type="entry name" value="KR_dom"/>
</dbReference>
<reference evidence="9 10" key="1">
    <citation type="journal article" date="2021" name="ISME Commun">
        <title>Automated analysis of genomic sequences facilitates high-throughput and comprehensive description of bacteria.</title>
        <authorList>
            <person name="Hitch T.C.A."/>
        </authorList>
    </citation>
    <scope>NUCLEOTIDE SEQUENCE [LARGE SCALE GENOMIC DNA]</scope>
    <source>
        <strain evidence="9 10">Sanger_04</strain>
    </source>
</reference>
<evidence type="ECO:0000313" key="9">
    <source>
        <dbReference type="EMBL" id="MCU6696947.1"/>
    </source>
</evidence>
<evidence type="ECO:0000256" key="6">
    <source>
        <dbReference type="ARBA" id="ARBA00048508"/>
    </source>
</evidence>
<gene>
    <name evidence="9" type="primary">fabG</name>
    <name evidence="9" type="ORF">OCV63_08565</name>
</gene>
<comment type="similarity">
    <text evidence="2 7">Belongs to the short-chain dehydrogenases/reductases (SDR) family.</text>
</comment>
<dbReference type="SUPFAM" id="SSF51735">
    <property type="entry name" value="NAD(P)-binding Rossmann-fold domains"/>
    <property type="match status" value="1"/>
</dbReference>
<dbReference type="PRINTS" id="PR00080">
    <property type="entry name" value="SDRFAMILY"/>
</dbReference>
<dbReference type="NCBIfam" id="NF005559">
    <property type="entry name" value="PRK07231.1"/>
    <property type="match status" value="1"/>
</dbReference>
<dbReference type="PRINTS" id="PR00081">
    <property type="entry name" value="GDHRDH"/>
</dbReference>
<keyword evidence="5" id="KW-0753">Steroid metabolism</keyword>
<keyword evidence="10" id="KW-1185">Reference proteome</keyword>
<comment type="pathway">
    <text evidence="1 7">Lipid metabolism; fatty acid biosynthesis.</text>
</comment>
<proteinExistence type="inferred from homology"/>
<dbReference type="NCBIfam" id="NF004198">
    <property type="entry name" value="PRK05653.1-3"/>
    <property type="match status" value="1"/>
</dbReference>
<evidence type="ECO:0000313" key="10">
    <source>
        <dbReference type="Proteomes" id="UP001652461"/>
    </source>
</evidence>
<dbReference type="Gene3D" id="3.40.50.720">
    <property type="entry name" value="NAD(P)-binding Rossmann-like Domain"/>
    <property type="match status" value="1"/>
</dbReference>
<comment type="caution">
    <text evidence="9">The sequence shown here is derived from an EMBL/GenBank/DDBJ whole genome shotgun (WGS) entry which is preliminary data.</text>
</comment>
<keyword evidence="7" id="KW-0521">NADP</keyword>
<comment type="catalytic activity">
    <reaction evidence="6 7">
        <text>a (3R)-hydroxyacyl-[ACP] + NADP(+) = a 3-oxoacyl-[ACP] + NADPH + H(+)</text>
        <dbReference type="Rhea" id="RHEA:17397"/>
        <dbReference type="Rhea" id="RHEA-COMP:9916"/>
        <dbReference type="Rhea" id="RHEA-COMP:9945"/>
        <dbReference type="ChEBI" id="CHEBI:15378"/>
        <dbReference type="ChEBI" id="CHEBI:57783"/>
        <dbReference type="ChEBI" id="CHEBI:58349"/>
        <dbReference type="ChEBI" id="CHEBI:78776"/>
        <dbReference type="ChEBI" id="CHEBI:78827"/>
        <dbReference type="EC" id="1.1.1.100"/>
    </reaction>
</comment>
<comment type="function">
    <text evidence="7">Catalyzes the NADPH-dependent reduction of beta-ketoacyl-ACP substrates to beta-hydroxyacyl-ACP products, the first reductive step in the elongation cycle of fatty acid biosynthesis.</text>
</comment>
<dbReference type="PANTHER" id="PTHR42879">
    <property type="entry name" value="3-OXOACYL-(ACYL-CARRIER-PROTEIN) REDUCTASE"/>
    <property type="match status" value="1"/>
</dbReference>
<dbReference type="InterPro" id="IPR002347">
    <property type="entry name" value="SDR_fam"/>
</dbReference>
<dbReference type="Proteomes" id="UP001652461">
    <property type="component" value="Unassembled WGS sequence"/>
</dbReference>
<dbReference type="NCBIfam" id="TIGR01830">
    <property type="entry name" value="3oxo_ACP_reduc"/>
    <property type="match status" value="1"/>
</dbReference>
<dbReference type="EMBL" id="JAOQKC010000009">
    <property type="protein sequence ID" value="MCU6696947.1"/>
    <property type="molecule type" value="Genomic_DNA"/>
</dbReference>
<evidence type="ECO:0000256" key="2">
    <source>
        <dbReference type="ARBA" id="ARBA00006484"/>
    </source>
</evidence>
<protein>
    <recommendedName>
        <fullName evidence="3 7">3-oxoacyl-[acyl-carrier-protein] reductase</fullName>
        <ecNumber evidence="3 7">1.1.1.100</ecNumber>
    </recommendedName>
</protein>
<dbReference type="RefSeq" id="WP_158363423.1">
    <property type="nucleotide sequence ID" value="NZ_JAOQKC010000009.1"/>
</dbReference>
<sequence length="247" mass="26144">MNLEGKIALVTGASRGIGRAIAMELSAGGAFVIVNYNGSESAAAETVRAIETAGGQAEAWQCNVADYGACEQMINGVLEKYKHIDILVNNAGITRDNLLMKMSEAEFDAVIDTNLKGTFHTMRFVSRQMLKQRSGRIINLASVVGIVGNAGQTNYAASKAGVIGMTKTAAKELAARGITVNAIAPGFIETDMTDKLSEKIREQMNAQIPLGRFGKPEYVAKAAAFLASDDASYITGQVLNVDGGMVM</sequence>
<evidence type="ECO:0000256" key="5">
    <source>
        <dbReference type="ARBA" id="ARBA00023221"/>
    </source>
</evidence>
<feature type="domain" description="Ketoreductase" evidence="8">
    <location>
        <begin position="6"/>
        <end position="186"/>
    </location>
</feature>
<keyword evidence="7" id="KW-0443">Lipid metabolism</keyword>
<comment type="subunit">
    <text evidence="7">Homotetramer.</text>
</comment>
<dbReference type="Pfam" id="PF13561">
    <property type="entry name" value="adh_short_C2"/>
    <property type="match status" value="1"/>
</dbReference>
<keyword evidence="7" id="KW-0275">Fatty acid biosynthesis</keyword>
<dbReference type="PANTHER" id="PTHR42879:SF2">
    <property type="entry name" value="3-OXOACYL-[ACYL-CARRIER-PROTEIN] REDUCTASE FABG"/>
    <property type="match status" value="1"/>
</dbReference>
<organism evidence="9 10">
    <name type="scientific">Laedolimicola ammoniilytica</name>
    <dbReference type="NCBI Taxonomy" id="2981771"/>
    <lineage>
        <taxon>Bacteria</taxon>
        <taxon>Bacillati</taxon>
        <taxon>Bacillota</taxon>
        <taxon>Clostridia</taxon>
        <taxon>Lachnospirales</taxon>
        <taxon>Lachnospiraceae</taxon>
        <taxon>Laedolimicola</taxon>
    </lineage>
</organism>